<evidence type="ECO:0000313" key="9">
    <source>
        <dbReference type="Proteomes" id="UP001162162"/>
    </source>
</evidence>
<organism evidence="8 9">
    <name type="scientific">Aromia moschata</name>
    <dbReference type="NCBI Taxonomy" id="1265417"/>
    <lineage>
        <taxon>Eukaryota</taxon>
        <taxon>Metazoa</taxon>
        <taxon>Ecdysozoa</taxon>
        <taxon>Arthropoda</taxon>
        <taxon>Hexapoda</taxon>
        <taxon>Insecta</taxon>
        <taxon>Pterygota</taxon>
        <taxon>Neoptera</taxon>
        <taxon>Endopterygota</taxon>
        <taxon>Coleoptera</taxon>
        <taxon>Polyphaga</taxon>
        <taxon>Cucujiformia</taxon>
        <taxon>Chrysomeloidea</taxon>
        <taxon>Cerambycidae</taxon>
        <taxon>Cerambycinae</taxon>
        <taxon>Callichromatini</taxon>
        <taxon>Aromia</taxon>
    </lineage>
</organism>
<dbReference type="PANTHER" id="PTHR12385">
    <property type="entry name" value="CHOLINE TRANSPORTER-LIKE (SLC FAMILY 44)"/>
    <property type="match status" value="1"/>
</dbReference>
<sequence>AVQKRCIPNLNEINDAILGNLSSALNTPISLENITTSISNIKLIAQAEEIGQNIVEDIIYSKWNILIGIGIALVCCIIYILMLRWLAAPIVWLSIIGVVVVLGGGVYFTTKKYIEFRDAYNSEVYEEVKAQYKTKRDLWLAGLIVLCIFLGIILLLLIFLRRRIILAIALVKEGSKAVSSVTASLFFPIFPWLLQLGVIAYAISVALFLTSTGEPIYKTRYLNNTNCVIGQEDNVDCDPDEFAATLANLTSEERVGCANATCKFIKLENDAYYPYLQALNVFGFFWLAFFASAFGQMVLASVFAQWYWTFRKSTLPFFAVTGALCRTVRYHLGTLAFGSLIIAICRMIRVCLEYLDHKLKKYDNELTKCILCCLKCFFWCLEKFLKFINRNAYIMCAVHGKNFCASAKDAFTLLMRNIVRVFVLDKVTDFLFFLSKLLVTLGVGAVSYVIFATDLTPYDNSGLNYGMVPVVIIMICTYLISAVFFSVYSMAVDTLFLCFLEDCERNDGTPEKPYYMSRNLMKIFGKKNKKID</sequence>
<dbReference type="AlphaFoldDB" id="A0AAV8ZAP5"/>
<keyword evidence="6" id="KW-0325">Glycoprotein</keyword>
<evidence type="ECO:0000256" key="3">
    <source>
        <dbReference type="ARBA" id="ARBA00022692"/>
    </source>
</evidence>
<comment type="subcellular location">
    <subcellularLocation>
        <location evidence="7">Cell membrane</location>
        <topology evidence="7">Multi-pass membrane protein</topology>
    </subcellularLocation>
    <subcellularLocation>
        <location evidence="1">Membrane</location>
        <topology evidence="1">Multi-pass membrane protein</topology>
    </subcellularLocation>
</comment>
<proteinExistence type="inferred from homology"/>
<feature type="non-terminal residue" evidence="8">
    <location>
        <position position="1"/>
    </location>
</feature>
<keyword evidence="4 7" id="KW-1133">Transmembrane helix</keyword>
<keyword evidence="3 7" id="KW-0812">Transmembrane</keyword>
<dbReference type="GO" id="GO:0005886">
    <property type="term" value="C:plasma membrane"/>
    <property type="evidence" value="ECO:0007669"/>
    <property type="project" value="UniProtKB-SubCell"/>
</dbReference>
<feature type="transmembrane region" description="Helical" evidence="7">
    <location>
        <begin position="430"/>
        <end position="451"/>
    </location>
</feature>
<comment type="function">
    <text evidence="7">Choline transporter.</text>
</comment>
<feature type="transmembrane region" description="Helical" evidence="7">
    <location>
        <begin position="89"/>
        <end position="108"/>
    </location>
</feature>
<evidence type="ECO:0000256" key="1">
    <source>
        <dbReference type="ARBA" id="ARBA00004141"/>
    </source>
</evidence>
<feature type="transmembrane region" description="Helical" evidence="7">
    <location>
        <begin position="328"/>
        <end position="352"/>
    </location>
</feature>
<comment type="similarity">
    <text evidence="2 7">Belongs to the CTL (choline transporter-like) family.</text>
</comment>
<feature type="transmembrane region" description="Helical" evidence="7">
    <location>
        <begin position="63"/>
        <end position="83"/>
    </location>
</feature>
<evidence type="ECO:0000256" key="6">
    <source>
        <dbReference type="ARBA" id="ARBA00023180"/>
    </source>
</evidence>
<evidence type="ECO:0000256" key="7">
    <source>
        <dbReference type="RuleBase" id="RU368066"/>
    </source>
</evidence>
<dbReference type="InterPro" id="IPR007603">
    <property type="entry name" value="Choline_transptr-like"/>
</dbReference>
<dbReference type="Pfam" id="PF04515">
    <property type="entry name" value="Choline_transpo"/>
    <property type="match status" value="1"/>
</dbReference>
<dbReference type="EMBL" id="JAPWTK010000008">
    <property type="protein sequence ID" value="KAJ8960452.1"/>
    <property type="molecule type" value="Genomic_DNA"/>
</dbReference>
<reference evidence="8" key="1">
    <citation type="journal article" date="2023" name="Insect Mol. Biol.">
        <title>Genome sequencing provides insights into the evolution of gene families encoding plant cell wall-degrading enzymes in longhorned beetles.</title>
        <authorList>
            <person name="Shin N.R."/>
            <person name="Okamura Y."/>
            <person name="Kirsch R."/>
            <person name="Pauchet Y."/>
        </authorList>
    </citation>
    <scope>NUCLEOTIDE SEQUENCE</scope>
    <source>
        <strain evidence="8">AMC_N1</strain>
    </source>
</reference>
<keyword evidence="9" id="KW-1185">Reference proteome</keyword>
<protein>
    <recommendedName>
        <fullName evidence="7">Choline transporter-like protein</fullName>
    </recommendedName>
</protein>
<feature type="transmembrane region" description="Helical" evidence="7">
    <location>
        <begin position="284"/>
        <end position="308"/>
    </location>
</feature>
<dbReference type="PANTHER" id="PTHR12385:SF14">
    <property type="entry name" value="CHOLINE TRANSPORTER-LIKE 2"/>
    <property type="match status" value="1"/>
</dbReference>
<evidence type="ECO:0000256" key="4">
    <source>
        <dbReference type="ARBA" id="ARBA00022989"/>
    </source>
</evidence>
<comment type="caution">
    <text evidence="8">The sequence shown here is derived from an EMBL/GenBank/DDBJ whole genome shotgun (WGS) entry which is preliminary data.</text>
</comment>
<dbReference type="Proteomes" id="UP001162162">
    <property type="component" value="Unassembled WGS sequence"/>
</dbReference>
<evidence type="ECO:0000256" key="5">
    <source>
        <dbReference type="ARBA" id="ARBA00023136"/>
    </source>
</evidence>
<evidence type="ECO:0000313" key="8">
    <source>
        <dbReference type="EMBL" id="KAJ8960452.1"/>
    </source>
</evidence>
<feature type="transmembrane region" description="Helical" evidence="7">
    <location>
        <begin position="138"/>
        <end position="160"/>
    </location>
</feature>
<feature type="transmembrane region" description="Helical" evidence="7">
    <location>
        <begin position="189"/>
        <end position="210"/>
    </location>
</feature>
<name>A0AAV8ZAP5_9CUCU</name>
<gene>
    <name evidence="8" type="ORF">NQ318_013736</name>
</gene>
<dbReference type="GO" id="GO:0022857">
    <property type="term" value="F:transmembrane transporter activity"/>
    <property type="evidence" value="ECO:0007669"/>
    <property type="project" value="UniProtKB-UniRule"/>
</dbReference>
<accession>A0AAV8ZAP5</accession>
<feature type="transmembrane region" description="Helical" evidence="7">
    <location>
        <begin position="463"/>
        <end position="487"/>
    </location>
</feature>
<evidence type="ECO:0000256" key="2">
    <source>
        <dbReference type="ARBA" id="ARBA00007168"/>
    </source>
</evidence>
<keyword evidence="5 7" id="KW-0472">Membrane</keyword>